<feature type="signal peptide" evidence="1">
    <location>
        <begin position="1"/>
        <end position="20"/>
    </location>
</feature>
<protein>
    <submittedName>
        <fullName evidence="2">Uncharacterized protein</fullName>
    </submittedName>
</protein>
<comment type="caution">
    <text evidence="2">The sequence shown here is derived from an EMBL/GenBank/DDBJ whole genome shotgun (WGS) entry which is preliminary data.</text>
</comment>
<dbReference type="AlphaFoldDB" id="A0A5C6C094"/>
<dbReference type="RefSeq" id="WP_146408568.1">
    <property type="nucleotide sequence ID" value="NZ_SJPU01000002.1"/>
</dbReference>
<dbReference type="OrthoDB" id="266379at2"/>
<gene>
    <name evidence="2" type="ORF">Poly21_42700</name>
</gene>
<organism evidence="2 3">
    <name type="scientific">Allorhodopirellula heiligendammensis</name>
    <dbReference type="NCBI Taxonomy" id="2714739"/>
    <lineage>
        <taxon>Bacteria</taxon>
        <taxon>Pseudomonadati</taxon>
        <taxon>Planctomycetota</taxon>
        <taxon>Planctomycetia</taxon>
        <taxon>Pirellulales</taxon>
        <taxon>Pirellulaceae</taxon>
        <taxon>Allorhodopirellula</taxon>
    </lineage>
</organism>
<keyword evidence="3" id="KW-1185">Reference proteome</keyword>
<name>A0A5C6C094_9BACT</name>
<accession>A0A5C6C094</accession>
<keyword evidence="1" id="KW-0732">Signal</keyword>
<evidence type="ECO:0000313" key="3">
    <source>
        <dbReference type="Proteomes" id="UP000319908"/>
    </source>
</evidence>
<proteinExistence type="predicted"/>
<evidence type="ECO:0000256" key="1">
    <source>
        <dbReference type="SAM" id="SignalP"/>
    </source>
</evidence>
<dbReference type="EMBL" id="SJPU01000002">
    <property type="protein sequence ID" value="TWU17061.1"/>
    <property type="molecule type" value="Genomic_DNA"/>
</dbReference>
<evidence type="ECO:0000313" key="2">
    <source>
        <dbReference type="EMBL" id="TWU17061.1"/>
    </source>
</evidence>
<sequence length="176" mass="19226">MKRYAVPVILCMLVVSNLMAQKPENNADEFKGPNKDVTYRLLWLIESDDENRLAYQGPANEGLSSAGYGRLVVAGSATAMVAVGQRSSVSGSSRYGQMNMTVSLLNTSDREQFEVKVTVQTRDRSPMSVETTARVPKGRWFLVGGADSQTGQPIYADDGKRAVAIMRIDDGVMLLD</sequence>
<feature type="chain" id="PRO_5022714957" evidence="1">
    <location>
        <begin position="21"/>
        <end position="176"/>
    </location>
</feature>
<dbReference type="Proteomes" id="UP000319908">
    <property type="component" value="Unassembled WGS sequence"/>
</dbReference>
<reference evidence="2 3" key="1">
    <citation type="journal article" date="2020" name="Antonie Van Leeuwenhoek">
        <title>Rhodopirellula heiligendammensis sp. nov., Rhodopirellula pilleata sp. nov., and Rhodopirellula solitaria sp. nov. isolated from natural or artificial marine surfaces in Northern Germany and California, USA, and emended description of the genus Rhodopirellula.</title>
        <authorList>
            <person name="Kallscheuer N."/>
            <person name="Wiegand S."/>
            <person name="Jogler M."/>
            <person name="Boedeker C."/>
            <person name="Peeters S.H."/>
            <person name="Rast P."/>
            <person name="Heuer A."/>
            <person name="Jetten M.S.M."/>
            <person name="Rohde M."/>
            <person name="Jogler C."/>
        </authorList>
    </citation>
    <scope>NUCLEOTIDE SEQUENCE [LARGE SCALE GENOMIC DNA]</scope>
    <source>
        <strain evidence="2 3">Poly21</strain>
    </source>
</reference>